<dbReference type="Proteomes" id="UP000198864">
    <property type="component" value="Unassembled WGS sequence"/>
</dbReference>
<dbReference type="EMBL" id="FMCR01000001">
    <property type="protein sequence ID" value="SCE65422.1"/>
    <property type="molecule type" value="Genomic_DNA"/>
</dbReference>
<evidence type="ECO:0000256" key="2">
    <source>
        <dbReference type="SAM" id="Phobius"/>
    </source>
</evidence>
<feature type="transmembrane region" description="Helical" evidence="2">
    <location>
        <begin position="21"/>
        <end position="45"/>
    </location>
</feature>
<dbReference type="Proteomes" id="UP000249334">
    <property type="component" value="Unassembled WGS sequence"/>
</dbReference>
<dbReference type="InterPro" id="IPR056411">
    <property type="entry name" value="CysS_C"/>
</dbReference>
<evidence type="ECO:0008006" key="9">
    <source>
        <dbReference type="Google" id="ProtNLM"/>
    </source>
</evidence>
<proteinExistence type="predicted"/>
<evidence type="ECO:0000313" key="8">
    <source>
        <dbReference type="Proteomes" id="UP000249334"/>
    </source>
</evidence>
<evidence type="ECO:0000313" key="5">
    <source>
        <dbReference type="EMBL" id="RAN99821.1"/>
    </source>
</evidence>
<keyword evidence="2" id="KW-0812">Transmembrane</keyword>
<dbReference type="InterPro" id="IPR057798">
    <property type="entry name" value="PH_YqeB"/>
</dbReference>
<organism evidence="6 7">
    <name type="scientific">Micromonospora saelicesensis</name>
    <dbReference type="NCBI Taxonomy" id="285676"/>
    <lineage>
        <taxon>Bacteria</taxon>
        <taxon>Bacillati</taxon>
        <taxon>Actinomycetota</taxon>
        <taxon>Actinomycetes</taxon>
        <taxon>Micromonosporales</taxon>
        <taxon>Micromonosporaceae</taxon>
        <taxon>Micromonospora</taxon>
    </lineage>
</organism>
<feature type="region of interest" description="Disordered" evidence="1">
    <location>
        <begin position="230"/>
        <end position="249"/>
    </location>
</feature>
<evidence type="ECO:0000256" key="1">
    <source>
        <dbReference type="SAM" id="MobiDB-lite"/>
    </source>
</evidence>
<dbReference type="EMBL" id="PXXW01000019">
    <property type="protein sequence ID" value="RAN99821.1"/>
    <property type="molecule type" value="Genomic_DNA"/>
</dbReference>
<accession>A0A1C4U160</accession>
<reference evidence="6 7" key="1">
    <citation type="submission" date="2016-06" db="EMBL/GenBank/DDBJ databases">
        <authorList>
            <person name="Kjaerup R.B."/>
            <person name="Dalgaard T.S."/>
            <person name="Juul-Madsen H.R."/>
        </authorList>
    </citation>
    <scope>NUCLEOTIDE SEQUENCE [LARGE SCALE GENOMIC DNA]</scope>
    <source>
        <strain evidence="6 7">DSM 44871</strain>
    </source>
</reference>
<feature type="transmembrane region" description="Helical" evidence="2">
    <location>
        <begin position="65"/>
        <end position="85"/>
    </location>
</feature>
<sequence length="249" mass="27224">MEMASYRPRTVVSGGPLELAVLWGGFPLLGAGAGWLLAAATGWLARLPWVPFSDLIEWLDRLPEPQATAGTIGVGVLAGLVIAGIGTAERLIVTVDGAQVQLRRSDENRTIARVDTRVVFLADKHLVLLDADGAELVRESTDLPAAKLAAAFREHGWGWADDDPHRSAYRLWVPELPGLPAGADALLRARARAIERDRRDDARELRRELGQIGVVLRDEGKRQYWRLTTRALAPGPEQPTSAEREPDGR</sequence>
<dbReference type="RefSeq" id="WP_091393661.1">
    <property type="nucleotide sequence ID" value="NZ_FMCR01000001.1"/>
</dbReference>
<evidence type="ECO:0000259" key="4">
    <source>
        <dbReference type="Pfam" id="PF23494"/>
    </source>
</evidence>
<dbReference type="Pfam" id="PF23494">
    <property type="entry name" value="bPH_10"/>
    <property type="match status" value="1"/>
</dbReference>
<gene>
    <name evidence="6" type="ORF">GA0070561_0603</name>
    <name evidence="5" type="ORF">GAR05_02570</name>
</gene>
<evidence type="ECO:0000313" key="7">
    <source>
        <dbReference type="Proteomes" id="UP000198864"/>
    </source>
</evidence>
<keyword evidence="2" id="KW-1133">Transmembrane helix</keyword>
<dbReference type="Pfam" id="PF23493">
    <property type="entry name" value="CysS_C"/>
    <property type="match status" value="1"/>
</dbReference>
<dbReference type="STRING" id="285676.GA0070561_0603"/>
<reference evidence="5 8" key="2">
    <citation type="submission" date="2018-03" db="EMBL/GenBank/DDBJ databases">
        <title>Genomic framework for the identification of Micromonospora saelicesensis and Micromonospora noduli.</title>
        <authorList>
            <person name="Riesco R."/>
            <person name="Trujillo M.E."/>
        </authorList>
    </citation>
    <scope>NUCLEOTIDE SEQUENCE [LARGE SCALE GENOMIC DNA]</scope>
    <source>
        <strain evidence="5 8">GAR05</strain>
    </source>
</reference>
<name>A0A1C4U160_9ACTN</name>
<evidence type="ECO:0000259" key="3">
    <source>
        <dbReference type="Pfam" id="PF23493"/>
    </source>
</evidence>
<evidence type="ECO:0000313" key="6">
    <source>
        <dbReference type="EMBL" id="SCE65422.1"/>
    </source>
</evidence>
<feature type="domain" description="YqeB PH" evidence="4">
    <location>
        <begin position="10"/>
        <end position="160"/>
    </location>
</feature>
<protein>
    <recommendedName>
        <fullName evidence="9">DUF308 domain-containing protein</fullName>
    </recommendedName>
</protein>
<dbReference type="AlphaFoldDB" id="A0A1C4U160"/>
<feature type="domain" description="Cysteinyl-tRNA ligase anticodon binding" evidence="3">
    <location>
        <begin position="177"/>
        <end position="226"/>
    </location>
</feature>
<keyword evidence="2" id="KW-0472">Membrane</keyword>
<keyword evidence="8" id="KW-1185">Reference proteome</keyword>